<sequence length="649" mass="74477">MLQAKLEIEHVLAQFDDGGIPPLPGYERPALPEQLARLREWAAAAPEADAEPHERSKQAAVRELVLTEVDYLHHLQVLTEVFMGAALALQASNKLKFVDIQKLFSNIPDLLHASIAFWKETFNSMVADGLQNAGRFKPEMMFDGFSNLRKLLVPYETYLTDQRHITEYLRALQAEQEFTLYLNWCHAYKECNRLQFSDLLIKPMQRLTKYSLLLNRITTYCGDYEQKETLVAMDHKDEELDLIFRKFAAANIMGEVLNTRGQQIRSLTEVKVFLFSDMVLVCKKQKGGVPYRMIRPRYWLQRLSYHPRLNRATKQLCGLNFLQAWDYKIRLALATYELSVWAAHHPERSLNDIQAPRAGDPLLDSEARETVASMRRARLTGSLDGAGAAPATCRQTGYGTSGHQLSPRFNIIIICELPPTAEPIAACTRPPPAPFATLRFGRPSSPQPSSSQSPSTVKPYCLQSLPDLTFEHSFANRRNKLSMDLNLHQLFLRLKLERKNQTKEITTKLTENIDEKLQPIIEENKNLKIEINNLENNVAWLEKDRKKHNIVIFGMEEYEKSNKQLITKVIDEIKKLEIELSVQEINSAHRVGKTTADSKKARPIVITLANTWKKIEILKNKKKSKNIYITEDFSKEVLEKRRSLQAQLQ</sequence>
<organism evidence="4 5">
    <name type="scientific">Leptidea sinapis</name>
    <dbReference type="NCBI Taxonomy" id="189913"/>
    <lineage>
        <taxon>Eukaryota</taxon>
        <taxon>Metazoa</taxon>
        <taxon>Ecdysozoa</taxon>
        <taxon>Arthropoda</taxon>
        <taxon>Hexapoda</taxon>
        <taxon>Insecta</taxon>
        <taxon>Pterygota</taxon>
        <taxon>Neoptera</taxon>
        <taxon>Endopterygota</taxon>
        <taxon>Lepidoptera</taxon>
        <taxon>Glossata</taxon>
        <taxon>Ditrysia</taxon>
        <taxon>Papilionoidea</taxon>
        <taxon>Pieridae</taxon>
        <taxon>Dismorphiinae</taxon>
        <taxon>Leptidea</taxon>
    </lineage>
</organism>
<dbReference type="SUPFAM" id="SSF48065">
    <property type="entry name" value="DBL homology domain (DH-domain)"/>
    <property type="match status" value="1"/>
</dbReference>
<evidence type="ECO:0000256" key="1">
    <source>
        <dbReference type="SAM" id="Coils"/>
    </source>
</evidence>
<dbReference type="PROSITE" id="PS50010">
    <property type="entry name" value="DH_2"/>
    <property type="match status" value="1"/>
</dbReference>
<dbReference type="InterPro" id="IPR035899">
    <property type="entry name" value="DBL_dom_sf"/>
</dbReference>
<dbReference type="Pfam" id="PF00621">
    <property type="entry name" value="RhoGEF"/>
    <property type="match status" value="1"/>
</dbReference>
<feature type="coiled-coil region" evidence="1">
    <location>
        <begin position="517"/>
        <end position="586"/>
    </location>
</feature>
<dbReference type="InterPro" id="IPR000219">
    <property type="entry name" value="DH_dom"/>
</dbReference>
<gene>
    <name evidence="4" type="ORF">LSINAPIS_LOCUS13055</name>
</gene>
<dbReference type="EMBL" id="FZQP02006477">
    <property type="protein sequence ID" value="VVD02956.1"/>
    <property type="molecule type" value="Genomic_DNA"/>
</dbReference>
<feature type="region of interest" description="Disordered" evidence="2">
    <location>
        <begin position="435"/>
        <end position="457"/>
    </location>
</feature>
<dbReference type="GO" id="GO:0005085">
    <property type="term" value="F:guanyl-nucleotide exchange factor activity"/>
    <property type="evidence" value="ECO:0007669"/>
    <property type="project" value="InterPro"/>
</dbReference>
<evidence type="ECO:0000313" key="4">
    <source>
        <dbReference type="EMBL" id="VVD02956.1"/>
    </source>
</evidence>
<dbReference type="Proteomes" id="UP000324832">
    <property type="component" value="Unassembled WGS sequence"/>
</dbReference>
<dbReference type="SMART" id="SM00325">
    <property type="entry name" value="RhoGEF"/>
    <property type="match status" value="1"/>
</dbReference>
<dbReference type="Gene3D" id="3.30.70.1820">
    <property type="entry name" value="L1 transposable element, RRM domain"/>
    <property type="match status" value="1"/>
</dbReference>
<evidence type="ECO:0000313" key="5">
    <source>
        <dbReference type="Proteomes" id="UP000324832"/>
    </source>
</evidence>
<feature type="compositionally biased region" description="Low complexity" evidence="2">
    <location>
        <begin position="443"/>
        <end position="455"/>
    </location>
</feature>
<proteinExistence type="predicted"/>
<dbReference type="PANTHER" id="PTHR13217">
    <property type="entry name" value="PLECKSTRIN HOMOLOGY DOMAIN-CONTAINING FAMILY G MEMBER 7"/>
    <property type="match status" value="1"/>
</dbReference>
<dbReference type="GO" id="GO:0030139">
    <property type="term" value="C:endocytic vesicle"/>
    <property type="evidence" value="ECO:0007669"/>
    <property type="project" value="TreeGrafter"/>
</dbReference>
<evidence type="ECO:0000256" key="2">
    <source>
        <dbReference type="SAM" id="MobiDB-lite"/>
    </source>
</evidence>
<dbReference type="Gene3D" id="1.20.900.10">
    <property type="entry name" value="Dbl homology (DH) domain"/>
    <property type="match status" value="1"/>
</dbReference>
<feature type="domain" description="DH" evidence="3">
    <location>
        <begin position="56"/>
        <end position="239"/>
    </location>
</feature>
<accession>A0A5E4QZ76</accession>
<dbReference type="AlphaFoldDB" id="A0A5E4QZ76"/>
<dbReference type="InterPro" id="IPR040181">
    <property type="entry name" value="PKHG5/7"/>
</dbReference>
<keyword evidence="5" id="KW-1185">Reference proteome</keyword>
<dbReference type="PANTHER" id="PTHR13217:SF11">
    <property type="entry name" value="PLECKSTRIN HOMOLOGY DOMAIN-CONTAINING FAMILY G MEMBER 5"/>
    <property type="match status" value="1"/>
</dbReference>
<dbReference type="GO" id="GO:0005886">
    <property type="term" value="C:plasma membrane"/>
    <property type="evidence" value="ECO:0007669"/>
    <property type="project" value="TreeGrafter"/>
</dbReference>
<evidence type="ECO:0000259" key="3">
    <source>
        <dbReference type="PROSITE" id="PS50010"/>
    </source>
</evidence>
<protein>
    <recommendedName>
        <fullName evidence="3">DH domain-containing protein</fullName>
    </recommendedName>
</protein>
<name>A0A5E4QZ76_9NEOP</name>
<dbReference type="GO" id="GO:0043542">
    <property type="term" value="P:endothelial cell migration"/>
    <property type="evidence" value="ECO:0007669"/>
    <property type="project" value="TreeGrafter"/>
</dbReference>
<dbReference type="GO" id="GO:0007266">
    <property type="term" value="P:Rho protein signal transduction"/>
    <property type="evidence" value="ECO:0007669"/>
    <property type="project" value="TreeGrafter"/>
</dbReference>
<dbReference type="GO" id="GO:0030424">
    <property type="term" value="C:axon"/>
    <property type="evidence" value="ECO:0007669"/>
    <property type="project" value="TreeGrafter"/>
</dbReference>
<keyword evidence="1" id="KW-0175">Coiled coil</keyword>
<reference evidence="4 5" key="1">
    <citation type="submission" date="2017-07" db="EMBL/GenBank/DDBJ databases">
        <authorList>
            <person name="Talla V."/>
            <person name="Backstrom N."/>
        </authorList>
    </citation>
    <scope>NUCLEOTIDE SEQUENCE [LARGE SCALE GENOMIC DNA]</scope>
</reference>